<feature type="domain" description="AMP-dependent synthetase/ligase" evidence="2">
    <location>
        <begin position="95"/>
        <end position="238"/>
    </location>
</feature>
<comment type="similarity">
    <text evidence="1">Belongs to the ATP-dependent AMP-binding enzyme family.</text>
</comment>
<organism evidence="3 4">
    <name type="scientific">Desulfovibrio gilichinskyi</name>
    <dbReference type="NCBI Taxonomy" id="1519643"/>
    <lineage>
        <taxon>Bacteria</taxon>
        <taxon>Pseudomonadati</taxon>
        <taxon>Thermodesulfobacteriota</taxon>
        <taxon>Desulfovibrionia</taxon>
        <taxon>Desulfovibrionales</taxon>
        <taxon>Desulfovibrionaceae</taxon>
        <taxon>Desulfovibrio</taxon>
    </lineage>
</organism>
<protein>
    <submittedName>
        <fullName evidence="3">4-coumarate--CoA ligase, photoactive yellow protein activation family</fullName>
    </submittedName>
</protein>
<dbReference type="Proteomes" id="UP000192906">
    <property type="component" value="Unassembled WGS sequence"/>
</dbReference>
<evidence type="ECO:0000313" key="4">
    <source>
        <dbReference type="Proteomes" id="UP000192906"/>
    </source>
</evidence>
<proteinExistence type="inferred from homology"/>
<dbReference type="STRING" id="1519643.SAMN06295933_2300"/>
<sequence length="393" mass="44559">MSTKYSLTVQDILEIISSTLLAEMNFQKRMDNLVNGTLANSFIPDVTSISNLEVVLKKIAHMFDVPQKQLSKINIYSMAENIFAFTKGNPKKITFYTSGSTGTPTPSSHFFSDLTQEIYSLAKEFKNRTRIVNLVPRHHIYGFLFSVLLPKALEIPACHKHPMPTPDLVKNFRKGDLIISFPLLWKKLKNTEAKFASDIYGVTSTAPCPPDVILTLRANGLSRMTEVYGSSETSGVGFRHSPTVNYTLFPYWKKEEENSLRRINSAEHDGISYQLQDTLKWKDEYNFIPLRRVDKAIQVAGINVYPSKIEAFFKTLPPVCDCSVRLMRPEEGDRLKIVIIPTPNVSQTDIDSGKTEREISSLASSNLTIYERPKIYTFRTELPISDVGKLTDW</sequence>
<dbReference type="Pfam" id="PF00501">
    <property type="entry name" value="AMP-binding"/>
    <property type="match status" value="1"/>
</dbReference>
<dbReference type="InterPro" id="IPR000873">
    <property type="entry name" value="AMP-dep_synth/lig_dom"/>
</dbReference>
<keyword evidence="3" id="KW-0436">Ligase</keyword>
<keyword evidence="4" id="KW-1185">Reference proteome</keyword>
<evidence type="ECO:0000313" key="3">
    <source>
        <dbReference type="EMBL" id="SMF20830.1"/>
    </source>
</evidence>
<dbReference type="Gene3D" id="3.40.50.12780">
    <property type="entry name" value="N-terminal domain of ligase-like"/>
    <property type="match status" value="1"/>
</dbReference>
<accession>A0A1X7DSU7</accession>
<evidence type="ECO:0000256" key="1">
    <source>
        <dbReference type="ARBA" id="ARBA00006432"/>
    </source>
</evidence>
<evidence type="ECO:0000259" key="2">
    <source>
        <dbReference type="Pfam" id="PF00501"/>
    </source>
</evidence>
<dbReference type="InterPro" id="IPR045851">
    <property type="entry name" value="AMP-bd_C_sf"/>
</dbReference>
<dbReference type="RefSeq" id="WP_085102283.1">
    <property type="nucleotide sequence ID" value="NZ_FWZU01000003.1"/>
</dbReference>
<dbReference type="GO" id="GO:0031956">
    <property type="term" value="F:medium-chain fatty acid-CoA ligase activity"/>
    <property type="evidence" value="ECO:0007669"/>
    <property type="project" value="TreeGrafter"/>
</dbReference>
<dbReference type="GO" id="GO:0006631">
    <property type="term" value="P:fatty acid metabolic process"/>
    <property type="evidence" value="ECO:0007669"/>
    <property type="project" value="TreeGrafter"/>
</dbReference>
<dbReference type="AlphaFoldDB" id="A0A1X7DSU7"/>
<dbReference type="EMBL" id="FWZU01000003">
    <property type="protein sequence ID" value="SMF20830.1"/>
    <property type="molecule type" value="Genomic_DNA"/>
</dbReference>
<reference evidence="4" key="1">
    <citation type="submission" date="2017-04" db="EMBL/GenBank/DDBJ databases">
        <authorList>
            <person name="Varghese N."/>
            <person name="Submissions S."/>
        </authorList>
    </citation>
    <scope>NUCLEOTIDE SEQUENCE [LARGE SCALE GENOMIC DNA]</scope>
    <source>
        <strain evidence="4">K3S</strain>
    </source>
</reference>
<name>A0A1X7DSU7_9BACT</name>
<dbReference type="PANTHER" id="PTHR43201:SF8">
    <property type="entry name" value="ACYL-COA SYNTHETASE FAMILY MEMBER 3"/>
    <property type="match status" value="1"/>
</dbReference>
<gene>
    <name evidence="3" type="ORF">SAMN06295933_2300</name>
</gene>
<dbReference type="InterPro" id="IPR042099">
    <property type="entry name" value="ANL_N_sf"/>
</dbReference>
<dbReference type="PANTHER" id="PTHR43201">
    <property type="entry name" value="ACYL-COA SYNTHETASE"/>
    <property type="match status" value="1"/>
</dbReference>
<dbReference type="OrthoDB" id="9787658at2"/>
<dbReference type="SUPFAM" id="SSF56801">
    <property type="entry name" value="Acetyl-CoA synthetase-like"/>
    <property type="match status" value="1"/>
</dbReference>
<dbReference type="Gene3D" id="3.30.300.30">
    <property type="match status" value="1"/>
</dbReference>